<sequence length="65" mass="6962">MPALAGVEPMIVERMGSRYGQISMTTVTAGSIVGELMLSKGFKIGSQKKMPEVSVAQTTAFWVAR</sequence>
<protein>
    <submittedName>
        <fullName evidence="1">Uncharacterized protein</fullName>
    </submittedName>
</protein>
<name>A0A1Z3UBS0_BREVE</name>
<dbReference type="KEGG" id="bvc:CEP68_15455"/>
<evidence type="ECO:0000313" key="1">
    <source>
        <dbReference type="EMBL" id="ASE40769.1"/>
    </source>
</evidence>
<accession>A0A1Z3UBS0</accession>
<gene>
    <name evidence="1" type="ORF">CEP68_15455</name>
</gene>
<dbReference type="AlphaFoldDB" id="A0A1Z3UBS0"/>
<dbReference type="Proteomes" id="UP000197050">
    <property type="component" value="Chromosome"/>
</dbReference>
<evidence type="ECO:0000313" key="2">
    <source>
        <dbReference type="Proteomes" id="UP000197050"/>
    </source>
</evidence>
<reference evidence="2" key="1">
    <citation type="submission" date="2017-06" db="EMBL/GenBank/DDBJ databases">
        <title>FDA dAtabase for Regulatory Grade micrObial Sequences (FDA-ARGOS): Supporting development and validation of Infectious Disease Dx tests.</title>
        <authorList>
            <person name="Minogue T."/>
            <person name="Wolcott M."/>
            <person name="Wasieloski L."/>
            <person name="Aguilar W."/>
            <person name="Moore D."/>
            <person name="Tallon L."/>
            <person name="Sadzewicz L."/>
            <person name="Sengamalay N."/>
            <person name="Ott S."/>
            <person name="Godinez A."/>
            <person name="Nagaraj S."/>
            <person name="Nadendla S."/>
            <person name="Geyer C."/>
            <person name="Sichtig H."/>
        </authorList>
    </citation>
    <scope>NUCLEOTIDE SEQUENCE [LARGE SCALE GENOMIC DNA]</scope>
    <source>
        <strain evidence="2">FDAARGOS_289</strain>
    </source>
</reference>
<proteinExistence type="predicted"/>
<organism evidence="1 2">
    <name type="scientific">Brevundimonas vesicularis</name>
    <name type="common">Pseudomonas vesicularis</name>
    <dbReference type="NCBI Taxonomy" id="41276"/>
    <lineage>
        <taxon>Bacteria</taxon>
        <taxon>Pseudomonadati</taxon>
        <taxon>Pseudomonadota</taxon>
        <taxon>Alphaproteobacteria</taxon>
        <taxon>Caulobacterales</taxon>
        <taxon>Caulobacteraceae</taxon>
        <taxon>Brevundimonas</taxon>
    </lineage>
</organism>
<dbReference type="EMBL" id="CP022048">
    <property type="protein sequence ID" value="ASE40769.1"/>
    <property type="molecule type" value="Genomic_DNA"/>
</dbReference>